<dbReference type="KEGG" id="nir:NSED_07000"/>
<evidence type="ECO:0000313" key="2">
    <source>
        <dbReference type="Proteomes" id="UP000006100"/>
    </source>
</evidence>
<sequence length="134" mass="15414">MGRYEKVLNMLMDYDESIRLAVISNTSGDILWNSKRNDAKLQVPISETKKALKRESEDWVDRCKAVDRIALGSPLYHITSFEKTKRVTLPIDAFHLLFLSIDNTPLKNTKKKSYGKMVEMGKILSIVDFVNTFE</sequence>
<dbReference type="OrthoDB" id="8852at2157"/>
<dbReference type="AlphaFoldDB" id="K0BFT7"/>
<organism evidence="1 2">
    <name type="scientific">Candidatus Nitrosopumilus sediminis</name>
    <dbReference type="NCBI Taxonomy" id="1229909"/>
    <lineage>
        <taxon>Archaea</taxon>
        <taxon>Nitrososphaerota</taxon>
        <taxon>Nitrososphaeria</taxon>
        <taxon>Nitrosopumilales</taxon>
        <taxon>Nitrosopumilaceae</taxon>
        <taxon>Nitrosopumilus</taxon>
    </lineage>
</organism>
<accession>K0BFT7</accession>
<dbReference type="Proteomes" id="UP000006100">
    <property type="component" value="Chromosome"/>
</dbReference>
<reference evidence="1 2" key="1">
    <citation type="journal article" date="2012" name="J. Bacteriol.">
        <title>Draft Genome Sequence of an Ammonia-Oxidizing Archaeon, "Candidatus Nitrosopumilus sediminis" AR2, from Svalbard in the Arctic Circle.</title>
        <authorList>
            <person name="Park S.J."/>
            <person name="Kim J.G."/>
            <person name="Jung M.Y."/>
            <person name="Kim S.J."/>
            <person name="Cha I.T."/>
            <person name="Ghai R."/>
            <person name="Martin-Cuadrado A.B."/>
            <person name="Rodriguez-Valera F."/>
            <person name="Rhee S.K."/>
        </authorList>
    </citation>
    <scope>NUCLEOTIDE SEQUENCE [LARGE SCALE GENOMIC DNA]</scope>
    <source>
        <strain evidence="1 2">AR2</strain>
    </source>
</reference>
<dbReference type="STRING" id="1229909.NSED_07000"/>
<dbReference type="RefSeq" id="WP_014965566.1">
    <property type="nucleotide sequence ID" value="NC_018656.1"/>
</dbReference>
<protein>
    <submittedName>
        <fullName evidence="1">Uncharacterized protein</fullName>
    </submittedName>
</protein>
<dbReference type="HOGENOM" id="CLU_128582_2_1_2"/>
<evidence type="ECO:0000313" key="1">
    <source>
        <dbReference type="EMBL" id="AFS83196.1"/>
    </source>
</evidence>
<dbReference type="EMBL" id="CP003843">
    <property type="protein sequence ID" value="AFS83196.1"/>
    <property type="molecule type" value="Genomic_DNA"/>
</dbReference>
<gene>
    <name evidence="1" type="ORF">NSED_07000</name>
</gene>
<dbReference type="eggNOG" id="arCOG08684">
    <property type="taxonomic scope" value="Archaea"/>
</dbReference>
<dbReference type="GeneID" id="13698158"/>
<proteinExistence type="predicted"/>
<name>K0BFT7_9ARCH</name>
<dbReference type="PATRIC" id="fig|1229909.8.peg.1541"/>
<keyword evidence="2" id="KW-1185">Reference proteome</keyword>